<proteinExistence type="predicted"/>
<protein>
    <submittedName>
        <fullName evidence="2">Putative disease resistance protein RGA4</fullName>
    </submittedName>
</protein>
<keyword evidence="1" id="KW-0611">Plant defense</keyword>
<evidence type="ECO:0000256" key="1">
    <source>
        <dbReference type="ARBA" id="ARBA00022821"/>
    </source>
</evidence>
<dbReference type="Proteomes" id="UP000516437">
    <property type="component" value="Chromosome 2"/>
</dbReference>
<dbReference type="Gene3D" id="3.80.10.10">
    <property type="entry name" value="Ribonuclease Inhibitor"/>
    <property type="match status" value="1"/>
</dbReference>
<sequence length="134" mass="15313">MIKSCEELYLSKGEEHPDVKFSLQGLVFSNLPQLEVLPRWLQGSANTLKELVIKDCQNFEVLPEWLPNLKSIQKLAIINCPKLSSLLEGMQHLTALSELWIRDCDELSRKCKQEDWSKIAHIPPVVLDEESGND</sequence>
<gene>
    <name evidence="2" type="ORF">CJ030_MR2G016146</name>
</gene>
<accession>A0A6A1WAM0</accession>
<evidence type="ECO:0000313" key="2">
    <source>
        <dbReference type="EMBL" id="KAB1222265.1"/>
    </source>
</evidence>
<dbReference type="SUPFAM" id="SSF52047">
    <property type="entry name" value="RNI-like"/>
    <property type="match status" value="1"/>
</dbReference>
<dbReference type="OrthoDB" id="2018467at2759"/>
<keyword evidence="3" id="KW-1185">Reference proteome</keyword>
<dbReference type="PANTHER" id="PTHR36766">
    <property type="entry name" value="PLANT BROAD-SPECTRUM MILDEW RESISTANCE PROTEIN RPW8"/>
    <property type="match status" value="1"/>
</dbReference>
<dbReference type="AlphaFoldDB" id="A0A6A1WAM0"/>
<evidence type="ECO:0000313" key="3">
    <source>
        <dbReference type="Proteomes" id="UP000516437"/>
    </source>
</evidence>
<comment type="caution">
    <text evidence="2">The sequence shown here is derived from an EMBL/GenBank/DDBJ whole genome shotgun (WGS) entry which is preliminary data.</text>
</comment>
<name>A0A6A1WAM0_9ROSI</name>
<dbReference type="GO" id="GO:0006952">
    <property type="term" value="P:defense response"/>
    <property type="evidence" value="ECO:0007669"/>
    <property type="project" value="UniProtKB-KW"/>
</dbReference>
<dbReference type="InterPro" id="IPR032675">
    <property type="entry name" value="LRR_dom_sf"/>
</dbReference>
<reference evidence="2 3" key="1">
    <citation type="journal article" date="2019" name="Plant Biotechnol. J.">
        <title>The red bayberry genome and genetic basis of sex determination.</title>
        <authorList>
            <person name="Jia H.M."/>
            <person name="Jia H.J."/>
            <person name="Cai Q.L."/>
            <person name="Wang Y."/>
            <person name="Zhao H.B."/>
            <person name="Yang W.F."/>
            <person name="Wang G.Y."/>
            <person name="Li Y.H."/>
            <person name="Zhan D.L."/>
            <person name="Shen Y.T."/>
            <person name="Niu Q.F."/>
            <person name="Chang L."/>
            <person name="Qiu J."/>
            <person name="Zhao L."/>
            <person name="Xie H.B."/>
            <person name="Fu W.Y."/>
            <person name="Jin J."/>
            <person name="Li X.W."/>
            <person name="Jiao Y."/>
            <person name="Zhou C.C."/>
            <person name="Tu T."/>
            <person name="Chai C.Y."/>
            <person name="Gao J.L."/>
            <person name="Fan L.J."/>
            <person name="van de Weg E."/>
            <person name="Wang J.Y."/>
            <person name="Gao Z.S."/>
        </authorList>
    </citation>
    <scope>NUCLEOTIDE SEQUENCE [LARGE SCALE GENOMIC DNA]</scope>
    <source>
        <tissue evidence="2">Leaves</tissue>
    </source>
</reference>
<dbReference type="PANTHER" id="PTHR36766:SF61">
    <property type="entry name" value="NB-ARC DOMAIN DISEASE RESISTANCE PROTEIN"/>
    <property type="match status" value="1"/>
</dbReference>
<organism evidence="2 3">
    <name type="scientific">Morella rubra</name>
    <name type="common">Chinese bayberry</name>
    <dbReference type="NCBI Taxonomy" id="262757"/>
    <lineage>
        <taxon>Eukaryota</taxon>
        <taxon>Viridiplantae</taxon>
        <taxon>Streptophyta</taxon>
        <taxon>Embryophyta</taxon>
        <taxon>Tracheophyta</taxon>
        <taxon>Spermatophyta</taxon>
        <taxon>Magnoliopsida</taxon>
        <taxon>eudicotyledons</taxon>
        <taxon>Gunneridae</taxon>
        <taxon>Pentapetalae</taxon>
        <taxon>rosids</taxon>
        <taxon>fabids</taxon>
        <taxon>Fagales</taxon>
        <taxon>Myricaceae</taxon>
        <taxon>Morella</taxon>
    </lineage>
</organism>
<dbReference type="EMBL" id="RXIC02000020">
    <property type="protein sequence ID" value="KAB1222265.1"/>
    <property type="molecule type" value="Genomic_DNA"/>
</dbReference>